<dbReference type="Pfam" id="PF13354">
    <property type="entry name" value="Beta-lactamase2"/>
    <property type="match status" value="1"/>
</dbReference>
<gene>
    <name evidence="3" type="ORF">ACE3NQ_19240</name>
</gene>
<reference evidence="3 4" key="1">
    <citation type="submission" date="2024-09" db="EMBL/GenBank/DDBJ databases">
        <authorList>
            <person name="Ruan L."/>
        </authorList>
    </citation>
    <scope>NUCLEOTIDE SEQUENCE [LARGE SCALE GENOMIC DNA]</scope>
    <source>
        <strain evidence="3 4">D33</strain>
    </source>
</reference>
<keyword evidence="1" id="KW-1133">Transmembrane helix</keyword>
<feature type="domain" description="Beta-lactamase class A catalytic" evidence="2">
    <location>
        <begin position="58"/>
        <end position="170"/>
    </location>
</feature>
<keyword evidence="1" id="KW-0812">Transmembrane</keyword>
<dbReference type="Proteomes" id="UP001580407">
    <property type="component" value="Unassembled WGS sequence"/>
</dbReference>
<dbReference type="InterPro" id="IPR045155">
    <property type="entry name" value="Beta-lactam_cat"/>
</dbReference>
<keyword evidence="3" id="KW-0378">Hydrolase</keyword>
<keyword evidence="1" id="KW-0472">Membrane</keyword>
<keyword evidence="4" id="KW-1185">Reference proteome</keyword>
<evidence type="ECO:0000259" key="2">
    <source>
        <dbReference type="Pfam" id="PF13354"/>
    </source>
</evidence>
<name>A0ABV5BBH9_9BACL</name>
<evidence type="ECO:0000313" key="4">
    <source>
        <dbReference type="Proteomes" id="UP001580407"/>
    </source>
</evidence>
<dbReference type="SUPFAM" id="SSF56601">
    <property type="entry name" value="beta-lactamase/transpeptidase-like"/>
    <property type="match status" value="1"/>
</dbReference>
<evidence type="ECO:0000313" key="3">
    <source>
        <dbReference type="EMBL" id="MFB5683056.1"/>
    </source>
</evidence>
<proteinExistence type="predicted"/>
<dbReference type="GO" id="GO:0016787">
    <property type="term" value="F:hydrolase activity"/>
    <property type="evidence" value="ECO:0007669"/>
    <property type="project" value="UniProtKB-KW"/>
</dbReference>
<evidence type="ECO:0000256" key="1">
    <source>
        <dbReference type="SAM" id="Phobius"/>
    </source>
</evidence>
<dbReference type="RefSeq" id="WP_375526794.1">
    <property type="nucleotide sequence ID" value="NZ_JBHILM010000022.1"/>
</dbReference>
<dbReference type="PANTHER" id="PTHR35333">
    <property type="entry name" value="BETA-LACTAMASE"/>
    <property type="match status" value="1"/>
</dbReference>
<dbReference type="PANTHER" id="PTHR35333:SF3">
    <property type="entry name" value="BETA-LACTAMASE-TYPE TRANSPEPTIDASE FOLD CONTAINING PROTEIN"/>
    <property type="match status" value="1"/>
</dbReference>
<feature type="transmembrane region" description="Helical" evidence="1">
    <location>
        <begin position="6"/>
        <end position="25"/>
    </location>
</feature>
<protein>
    <submittedName>
        <fullName evidence="3">Serine hydrolase</fullName>
    </submittedName>
</protein>
<comment type="caution">
    <text evidence="3">The sequence shown here is derived from an EMBL/GenBank/DDBJ whole genome shotgun (WGS) entry which is preliminary data.</text>
</comment>
<accession>A0ABV5BBH9</accession>
<organism evidence="3 4">
    <name type="scientific">Paenibacillus terreus</name>
    <dbReference type="NCBI Taxonomy" id="1387834"/>
    <lineage>
        <taxon>Bacteria</taxon>
        <taxon>Bacillati</taxon>
        <taxon>Bacillota</taxon>
        <taxon>Bacilli</taxon>
        <taxon>Bacillales</taxon>
        <taxon>Paenibacillaceae</taxon>
        <taxon>Paenibacillus</taxon>
    </lineage>
</organism>
<dbReference type="EMBL" id="JBHILM010000022">
    <property type="protein sequence ID" value="MFB5683056.1"/>
    <property type="molecule type" value="Genomic_DNA"/>
</dbReference>
<dbReference type="InterPro" id="IPR000871">
    <property type="entry name" value="Beta-lactam_class-A"/>
</dbReference>
<sequence>MKILLFIVATILIFVVIFIIFFLIAKRQNRMKTEKDVLAFLLDNPDKASLYMIKNGMEKISYNAEAKMPLASTVKLIIAIEFARQLAANILDENELVSLEELNKFYIPGSDGNAHKNWLEWLQTAHKVIQGKTTLFEIARGMLTHSSNANTEFLIEKLGLDQINENVIKLSLSSHDPIFPFSSAGLMSSYIQERDKTDFKESVKKINKMSYEEYMEAAVEIHSILNSDIGLSNIQKWNTKQNYARKLQVLESRKLPRSTTKEYAHIMKLIHKEELVPSAINSYLKPLVERQVDHSNLKEFGNKGGSTISVLTEAFYCTDREGNDIQLALFIQEESGIDYIWLKHKLDLFFYKLLTDVTFQEEVSGKLTNDKERN</sequence>
<dbReference type="InterPro" id="IPR012338">
    <property type="entry name" value="Beta-lactam/transpept-like"/>
</dbReference>
<dbReference type="Gene3D" id="3.40.710.10">
    <property type="entry name" value="DD-peptidase/beta-lactamase superfamily"/>
    <property type="match status" value="1"/>
</dbReference>